<proteinExistence type="predicted"/>
<dbReference type="Gene3D" id="3.40.47.10">
    <property type="match status" value="2"/>
</dbReference>
<dbReference type="EMBL" id="BMYF01000022">
    <property type="protein sequence ID" value="GHB48511.1"/>
    <property type="molecule type" value="Genomic_DNA"/>
</dbReference>
<dbReference type="AlphaFoldDB" id="A0A8J3G6R8"/>
<feature type="domain" description="Beta-ketoacyl-[acyl-carrier-protein] synthase III C-terminal" evidence="3">
    <location>
        <begin position="257"/>
        <end position="356"/>
    </location>
</feature>
<evidence type="ECO:0000313" key="5">
    <source>
        <dbReference type="EMBL" id="GHB48511.1"/>
    </source>
</evidence>
<comment type="caution">
    <text evidence="5">The sequence shown here is derived from an EMBL/GenBank/DDBJ whole genome shotgun (WGS) entry which is preliminary data.</text>
</comment>
<dbReference type="Pfam" id="PF08541">
    <property type="entry name" value="ACP_syn_III_C"/>
    <property type="match status" value="1"/>
</dbReference>
<keyword evidence="1" id="KW-0808">Transferase</keyword>
<dbReference type="Pfam" id="PF08545">
    <property type="entry name" value="ACP_syn_III"/>
    <property type="match status" value="1"/>
</dbReference>
<protein>
    <submittedName>
        <fullName evidence="5">3-oxoacyl-ACP synthase</fullName>
    </submittedName>
</protein>
<evidence type="ECO:0000259" key="4">
    <source>
        <dbReference type="Pfam" id="PF08545"/>
    </source>
</evidence>
<dbReference type="InterPro" id="IPR016039">
    <property type="entry name" value="Thiolase-like"/>
</dbReference>
<dbReference type="GO" id="GO:0044550">
    <property type="term" value="P:secondary metabolite biosynthetic process"/>
    <property type="evidence" value="ECO:0007669"/>
    <property type="project" value="TreeGrafter"/>
</dbReference>
<dbReference type="RefSeq" id="WP_189584934.1">
    <property type="nucleotide sequence ID" value="NZ_BMYF01000022.1"/>
</dbReference>
<reference evidence="5" key="2">
    <citation type="submission" date="2020-09" db="EMBL/GenBank/DDBJ databases">
        <authorList>
            <person name="Sun Q."/>
            <person name="Kim S."/>
        </authorList>
    </citation>
    <scope>NUCLEOTIDE SEQUENCE</scope>
    <source>
        <strain evidence="5">KCTC 23224</strain>
    </source>
</reference>
<evidence type="ECO:0000256" key="2">
    <source>
        <dbReference type="ARBA" id="ARBA00023315"/>
    </source>
</evidence>
<evidence type="ECO:0000259" key="3">
    <source>
        <dbReference type="Pfam" id="PF08541"/>
    </source>
</evidence>
<dbReference type="InterPro" id="IPR013747">
    <property type="entry name" value="ACP_syn_III_C"/>
</dbReference>
<organism evidence="5 6">
    <name type="scientific">Mongoliitalea lutea</name>
    <dbReference type="NCBI Taxonomy" id="849756"/>
    <lineage>
        <taxon>Bacteria</taxon>
        <taxon>Pseudomonadati</taxon>
        <taxon>Bacteroidota</taxon>
        <taxon>Cytophagia</taxon>
        <taxon>Cytophagales</taxon>
        <taxon>Cyclobacteriaceae</taxon>
        <taxon>Mongoliitalea</taxon>
    </lineage>
</organism>
<evidence type="ECO:0000313" key="6">
    <source>
        <dbReference type="Proteomes" id="UP000642809"/>
    </source>
</evidence>
<dbReference type="GO" id="GO:0004315">
    <property type="term" value="F:3-oxoacyl-[acyl-carrier-protein] synthase activity"/>
    <property type="evidence" value="ECO:0007669"/>
    <property type="project" value="InterPro"/>
</dbReference>
<keyword evidence="6" id="KW-1185">Reference proteome</keyword>
<dbReference type="SUPFAM" id="SSF53901">
    <property type="entry name" value="Thiolase-like"/>
    <property type="match status" value="1"/>
</dbReference>
<dbReference type="PANTHER" id="PTHR34069">
    <property type="entry name" value="3-OXOACYL-[ACYL-CARRIER-PROTEIN] SYNTHASE 3"/>
    <property type="match status" value="1"/>
</dbReference>
<dbReference type="PANTHER" id="PTHR34069:SF3">
    <property type="entry name" value="ACYL-COA:ACYL-COA ALKYLTRANSFERASE"/>
    <property type="match status" value="1"/>
</dbReference>
<dbReference type="Proteomes" id="UP000642809">
    <property type="component" value="Unassembled WGS sequence"/>
</dbReference>
<sequence length="360" mass="40040">MPIKTVIIGSGKYLPELIVKNEDFLSNEFLNEKGEKFPKANEDIVKKLQEITEIEERRYLPSHLNTSDMGFFAAQEAIANAGIDKESLDYIIVAHNFGDLQDHNRKVDMVPTLASRIKHLLQIANPDCVAYDLPFGCPGWVQGMIQADYFIKSGDARRALVIGTENLSRIADPHDIDAMIYSDGAGAVVVEGIETDKAIGILTHKTRTDTLNHAHLLNMGVSYSSDYQDDTLFIKMNGRKLYEYAISTVPILVKETIEKAGLDISDINKVLIHQANAKMDAAILERTFKLFGHKEWPREVMPMIISKIGNNSVATVPVLYDIIIRGEMEGQEIKPGDTLVFASVGAGMNVNAFIYKVPMN</sequence>
<name>A0A8J3G6R8_9BACT</name>
<dbReference type="GO" id="GO:0006633">
    <property type="term" value="P:fatty acid biosynthetic process"/>
    <property type="evidence" value="ECO:0007669"/>
    <property type="project" value="InterPro"/>
</dbReference>
<feature type="domain" description="Beta-ketoacyl-[acyl-carrier-protein] synthase III N-terminal" evidence="4">
    <location>
        <begin position="131"/>
        <end position="209"/>
    </location>
</feature>
<accession>A0A8J3G6R8</accession>
<reference evidence="5" key="1">
    <citation type="journal article" date="2014" name="Int. J. Syst. Evol. Microbiol.">
        <title>Complete genome sequence of Corynebacterium casei LMG S-19264T (=DSM 44701T), isolated from a smear-ripened cheese.</title>
        <authorList>
            <consortium name="US DOE Joint Genome Institute (JGI-PGF)"/>
            <person name="Walter F."/>
            <person name="Albersmeier A."/>
            <person name="Kalinowski J."/>
            <person name="Ruckert C."/>
        </authorList>
    </citation>
    <scope>NUCLEOTIDE SEQUENCE</scope>
    <source>
        <strain evidence="5">KCTC 23224</strain>
    </source>
</reference>
<dbReference type="CDD" id="cd00830">
    <property type="entry name" value="KAS_III"/>
    <property type="match status" value="1"/>
</dbReference>
<gene>
    <name evidence="5" type="primary">fabH1</name>
    <name evidence="5" type="ORF">GCM10008106_31660</name>
</gene>
<evidence type="ECO:0000256" key="1">
    <source>
        <dbReference type="ARBA" id="ARBA00022679"/>
    </source>
</evidence>
<dbReference type="InterPro" id="IPR013751">
    <property type="entry name" value="ACP_syn_III_N"/>
</dbReference>
<keyword evidence="2" id="KW-0012">Acyltransferase</keyword>